<name>A0AAW2B446_CULAL</name>
<dbReference type="GO" id="GO:0043197">
    <property type="term" value="C:dendritic spine"/>
    <property type="evidence" value="ECO:0007669"/>
    <property type="project" value="UniProtKB-SubCell"/>
</dbReference>
<evidence type="ECO:0000256" key="11">
    <source>
        <dbReference type="SAM" id="MobiDB-lite"/>
    </source>
</evidence>
<comment type="similarity">
    <text evidence="4">Belongs to the paralemmin family.</text>
</comment>
<keyword evidence="5" id="KW-0963">Cytoplasm</keyword>
<evidence type="ECO:0000256" key="9">
    <source>
        <dbReference type="ARBA" id="ARBA00040857"/>
    </source>
</evidence>
<dbReference type="GO" id="GO:0008360">
    <property type="term" value="P:regulation of cell shape"/>
    <property type="evidence" value="ECO:0007669"/>
    <property type="project" value="InterPro"/>
</dbReference>
<evidence type="ECO:0000313" key="12">
    <source>
        <dbReference type="EMBL" id="KAK9979564.1"/>
    </source>
</evidence>
<proteinExistence type="inferred from homology"/>
<feature type="compositionally biased region" description="Polar residues" evidence="11">
    <location>
        <begin position="265"/>
        <end position="282"/>
    </location>
</feature>
<evidence type="ECO:0000256" key="7">
    <source>
        <dbReference type="ARBA" id="ARBA00023054"/>
    </source>
</evidence>
<gene>
    <name evidence="12" type="ORF">ABG768_012988</name>
</gene>
<sequence length="478" mass="54397">MEEAELLKERLQAITNKKKIQEEIAHKRLEIDREKLKLQHVKKRSMRDLWLMDGMNSSNAQETQKALEDAQQTKHLKSNIHQIEKEIEALEREEMNISTNEGLILKRLKAIEKSPEDIIKAVNADFISDPIYIHSTIPNMPKPSAPLLNQRKKQDLETKEKNDQAKPALFAMEINVQKDLRTGESQVLSTSAISPQELQQRGIKVYDDGRKSVYALRTDGHQPGANGVDELSPVEVEELLRQASEKKKRSNQVQMDPSYPYNISHELQSNPNNRESNKSNGYQDPYSIDLSAWPELVYNDGVHYPEAAGQRLPLLPMPDYNDRPEEYYHNGNGNSYSRELRRGERHARGQYYNRRENNLGTRHLDCDIRNHTPCSAYSEDSKVSTLNAMPSDEPVTMIFMGYQNAEDNSQSYEGSVRAELVIIGDGEDDASRNIHPHQSSNVNNAFSYSAGRKGKRDGAEDPSTTALQIQMEKLGQTA</sequence>
<keyword evidence="13" id="KW-1185">Reference proteome</keyword>
<feature type="compositionally biased region" description="Basic and acidic residues" evidence="11">
    <location>
        <begin position="152"/>
        <end position="164"/>
    </location>
</feature>
<comment type="subcellular location">
    <subcellularLocation>
        <location evidence="1">Cell projection</location>
        <location evidence="1">Dendrite</location>
    </subcellularLocation>
    <subcellularLocation>
        <location evidence="3">Cell projection</location>
        <location evidence="3">Dendritic spine</location>
    </subcellularLocation>
    <subcellularLocation>
        <location evidence="2">Cytoplasm</location>
    </subcellularLocation>
</comment>
<dbReference type="Pfam" id="PF03285">
    <property type="entry name" value="Paralemmin"/>
    <property type="match status" value="2"/>
</dbReference>
<evidence type="ECO:0000256" key="1">
    <source>
        <dbReference type="ARBA" id="ARBA00004279"/>
    </source>
</evidence>
<keyword evidence="7 10" id="KW-0175">Coiled coil</keyword>
<feature type="region of interest" description="Disordered" evidence="11">
    <location>
        <begin position="142"/>
        <end position="164"/>
    </location>
</feature>
<organism evidence="12 13">
    <name type="scientific">Culter alburnus</name>
    <name type="common">Topmouth culter</name>
    <dbReference type="NCBI Taxonomy" id="194366"/>
    <lineage>
        <taxon>Eukaryota</taxon>
        <taxon>Metazoa</taxon>
        <taxon>Chordata</taxon>
        <taxon>Craniata</taxon>
        <taxon>Vertebrata</taxon>
        <taxon>Euteleostomi</taxon>
        <taxon>Actinopterygii</taxon>
        <taxon>Neopterygii</taxon>
        <taxon>Teleostei</taxon>
        <taxon>Ostariophysi</taxon>
        <taxon>Cypriniformes</taxon>
        <taxon>Xenocyprididae</taxon>
        <taxon>Xenocypridinae</taxon>
        <taxon>Culter</taxon>
    </lineage>
</organism>
<dbReference type="Proteomes" id="UP001479290">
    <property type="component" value="Unassembled WGS sequence"/>
</dbReference>
<evidence type="ECO:0000256" key="10">
    <source>
        <dbReference type="SAM" id="Coils"/>
    </source>
</evidence>
<feature type="region of interest" description="Disordered" evidence="11">
    <location>
        <begin position="428"/>
        <end position="466"/>
    </location>
</feature>
<dbReference type="GO" id="GO:0005737">
    <property type="term" value="C:cytoplasm"/>
    <property type="evidence" value="ECO:0007669"/>
    <property type="project" value="UniProtKB-SubCell"/>
</dbReference>
<dbReference type="AlphaFoldDB" id="A0AAW2B446"/>
<dbReference type="GO" id="GO:0016020">
    <property type="term" value="C:membrane"/>
    <property type="evidence" value="ECO:0007669"/>
    <property type="project" value="InterPro"/>
</dbReference>
<evidence type="ECO:0000256" key="4">
    <source>
        <dbReference type="ARBA" id="ARBA00005756"/>
    </source>
</evidence>
<feature type="region of interest" description="Disordered" evidence="11">
    <location>
        <begin position="243"/>
        <end position="283"/>
    </location>
</feature>
<feature type="compositionally biased region" description="Polar residues" evidence="11">
    <location>
        <begin position="436"/>
        <end position="447"/>
    </location>
</feature>
<evidence type="ECO:0000256" key="3">
    <source>
        <dbReference type="ARBA" id="ARBA00004552"/>
    </source>
</evidence>
<feature type="coiled-coil region" evidence="10">
    <location>
        <begin position="73"/>
        <end position="100"/>
    </location>
</feature>
<reference evidence="12 13" key="1">
    <citation type="submission" date="2024-05" db="EMBL/GenBank/DDBJ databases">
        <title>A high-quality chromosomal-level genome assembly of Topmouth culter (Culter alburnus).</title>
        <authorList>
            <person name="Zhao H."/>
        </authorList>
    </citation>
    <scope>NUCLEOTIDE SEQUENCE [LARGE SCALE GENOMIC DNA]</scope>
    <source>
        <strain evidence="12">CATC2023</strain>
        <tissue evidence="12">Muscle</tissue>
    </source>
</reference>
<feature type="coiled-coil region" evidence="10">
    <location>
        <begin position="4"/>
        <end position="37"/>
    </location>
</feature>
<keyword evidence="8" id="KW-0966">Cell projection</keyword>
<keyword evidence="6" id="KW-0770">Synapse</keyword>
<evidence type="ECO:0000256" key="2">
    <source>
        <dbReference type="ARBA" id="ARBA00004496"/>
    </source>
</evidence>
<dbReference type="PANTHER" id="PTHR46881">
    <property type="entry name" value="PALMDELPHIN"/>
    <property type="match status" value="1"/>
</dbReference>
<evidence type="ECO:0000256" key="8">
    <source>
        <dbReference type="ARBA" id="ARBA00023273"/>
    </source>
</evidence>
<accession>A0AAW2B446</accession>
<protein>
    <recommendedName>
        <fullName evidence="9">Palmdelphin</fullName>
    </recommendedName>
</protein>
<dbReference type="EMBL" id="JAWDJR010000002">
    <property type="protein sequence ID" value="KAK9979564.1"/>
    <property type="molecule type" value="Genomic_DNA"/>
</dbReference>
<dbReference type="PANTHER" id="PTHR46881:SF1">
    <property type="entry name" value="PALMDELPHIN"/>
    <property type="match status" value="1"/>
</dbReference>
<dbReference type="InterPro" id="IPR004965">
    <property type="entry name" value="Paralemmin"/>
</dbReference>
<evidence type="ECO:0000313" key="13">
    <source>
        <dbReference type="Proteomes" id="UP001479290"/>
    </source>
</evidence>
<evidence type="ECO:0000256" key="5">
    <source>
        <dbReference type="ARBA" id="ARBA00022490"/>
    </source>
</evidence>
<evidence type="ECO:0000256" key="6">
    <source>
        <dbReference type="ARBA" id="ARBA00023018"/>
    </source>
</evidence>
<comment type="caution">
    <text evidence="12">The sequence shown here is derived from an EMBL/GenBank/DDBJ whole genome shotgun (WGS) entry which is preliminary data.</text>
</comment>